<feature type="transmembrane region" description="Helical" evidence="8">
    <location>
        <begin position="43"/>
        <end position="63"/>
    </location>
</feature>
<evidence type="ECO:0000256" key="3">
    <source>
        <dbReference type="ARBA" id="ARBA00022448"/>
    </source>
</evidence>
<feature type="transmembrane region" description="Helical" evidence="8">
    <location>
        <begin position="235"/>
        <end position="256"/>
    </location>
</feature>
<keyword evidence="4 8" id="KW-0812">Transmembrane</keyword>
<dbReference type="EMBL" id="JAKCXM010000525">
    <property type="protein sequence ID" value="KAJ0393145.1"/>
    <property type="molecule type" value="Genomic_DNA"/>
</dbReference>
<reference evidence="9" key="1">
    <citation type="submission" date="2021-12" db="EMBL/GenBank/DDBJ databases">
        <title>Prjna785345.</title>
        <authorList>
            <person name="Rujirawat T."/>
            <person name="Krajaejun T."/>
        </authorList>
    </citation>
    <scope>NUCLEOTIDE SEQUENCE</scope>
    <source>
        <strain evidence="9">Pi057C3</strain>
    </source>
</reference>
<dbReference type="AlphaFoldDB" id="A0AAD5LUN2"/>
<accession>A0AAD5LUN2</accession>
<dbReference type="PANTHER" id="PTHR14233:SF4">
    <property type="entry name" value="SOLUTE CARRIER FAMILY 35 MEMBER F2"/>
    <property type="match status" value="1"/>
</dbReference>
<sequence>MMLLARASSLCAENRVLLLGQLISLLITLTGIFTQVLNQSYQIQIPVTQSAGNYLLLCVYLVYPLLQYRRERTYALEVPLWKYFLLALADVEGNFLVVCAYKYTSISSAMLLDCFTIPVVMLLSAMFLNAKYSRCHYIAVLFCLAGISILVISDILRDPTAQGSTSSWSWSALYGDFLCLLGSAIYACSNVGQEYLVKKKNRRVEFLGMIGFCGFVISSLQAVAFEGSVLAHVDWSIGSVACLVGYVGTLFFMYTFTSVFMKSGDAAVFNLSLLTSDFFAVIAAKYLFGQRLSNLYFVGFTLIVIGIVVYNQSPPPTTESDEVTKPRDDSSTLLLPSHHM</sequence>
<keyword evidence="6 8" id="KW-0472">Membrane</keyword>
<name>A0AAD5LUN2_PYTIN</name>
<dbReference type="SUPFAM" id="SSF103481">
    <property type="entry name" value="Multidrug resistance efflux transporter EmrE"/>
    <property type="match status" value="2"/>
</dbReference>
<dbReference type="Pfam" id="PF06027">
    <property type="entry name" value="SLC35F"/>
    <property type="match status" value="1"/>
</dbReference>
<evidence type="ECO:0008006" key="11">
    <source>
        <dbReference type="Google" id="ProtNLM"/>
    </source>
</evidence>
<feature type="transmembrane region" description="Helical" evidence="8">
    <location>
        <begin position="204"/>
        <end position="223"/>
    </location>
</feature>
<feature type="transmembrane region" description="Helical" evidence="8">
    <location>
        <begin position="135"/>
        <end position="156"/>
    </location>
</feature>
<evidence type="ECO:0000256" key="1">
    <source>
        <dbReference type="ARBA" id="ARBA00004141"/>
    </source>
</evidence>
<keyword evidence="3" id="KW-0813">Transport</keyword>
<dbReference type="PANTHER" id="PTHR14233">
    <property type="entry name" value="DUF914-RELATED"/>
    <property type="match status" value="1"/>
</dbReference>
<dbReference type="GO" id="GO:0022857">
    <property type="term" value="F:transmembrane transporter activity"/>
    <property type="evidence" value="ECO:0007669"/>
    <property type="project" value="InterPro"/>
</dbReference>
<evidence type="ECO:0000256" key="7">
    <source>
        <dbReference type="SAM" id="MobiDB-lite"/>
    </source>
</evidence>
<evidence type="ECO:0000313" key="9">
    <source>
        <dbReference type="EMBL" id="KAJ0393145.1"/>
    </source>
</evidence>
<organism evidence="9 10">
    <name type="scientific">Pythium insidiosum</name>
    <name type="common">Pythiosis disease agent</name>
    <dbReference type="NCBI Taxonomy" id="114742"/>
    <lineage>
        <taxon>Eukaryota</taxon>
        <taxon>Sar</taxon>
        <taxon>Stramenopiles</taxon>
        <taxon>Oomycota</taxon>
        <taxon>Peronosporomycetes</taxon>
        <taxon>Pythiales</taxon>
        <taxon>Pythiaceae</taxon>
        <taxon>Pythium</taxon>
    </lineage>
</organism>
<evidence type="ECO:0000256" key="2">
    <source>
        <dbReference type="ARBA" id="ARBA00007863"/>
    </source>
</evidence>
<comment type="similarity">
    <text evidence="2">Belongs to the SLC35F solute transporter family.</text>
</comment>
<keyword evidence="5 8" id="KW-1133">Transmembrane helix</keyword>
<dbReference type="InterPro" id="IPR009262">
    <property type="entry name" value="SLC35_F1/F2/F6"/>
</dbReference>
<feature type="region of interest" description="Disordered" evidence="7">
    <location>
        <begin position="316"/>
        <end position="340"/>
    </location>
</feature>
<keyword evidence="10" id="KW-1185">Reference proteome</keyword>
<proteinExistence type="inferred from homology"/>
<gene>
    <name evidence="9" type="ORF">P43SY_005488</name>
</gene>
<comment type="caution">
    <text evidence="9">The sequence shown here is derived from an EMBL/GenBank/DDBJ whole genome shotgun (WGS) entry which is preliminary data.</text>
</comment>
<evidence type="ECO:0000256" key="4">
    <source>
        <dbReference type="ARBA" id="ARBA00022692"/>
    </source>
</evidence>
<dbReference type="InterPro" id="IPR052221">
    <property type="entry name" value="SLC35F_Transporter"/>
</dbReference>
<dbReference type="InterPro" id="IPR037185">
    <property type="entry name" value="EmrE-like"/>
</dbReference>
<evidence type="ECO:0000256" key="8">
    <source>
        <dbReference type="SAM" id="Phobius"/>
    </source>
</evidence>
<protein>
    <recommendedName>
        <fullName evidence="11">Drug/Metabolite Transporter (DMT) Superfamily</fullName>
    </recommendedName>
</protein>
<evidence type="ECO:0000313" key="10">
    <source>
        <dbReference type="Proteomes" id="UP001209570"/>
    </source>
</evidence>
<feature type="transmembrane region" description="Helical" evidence="8">
    <location>
        <begin position="83"/>
        <end position="103"/>
    </location>
</feature>
<dbReference type="GO" id="GO:0016020">
    <property type="term" value="C:membrane"/>
    <property type="evidence" value="ECO:0007669"/>
    <property type="project" value="UniProtKB-SubCell"/>
</dbReference>
<evidence type="ECO:0000256" key="6">
    <source>
        <dbReference type="ARBA" id="ARBA00023136"/>
    </source>
</evidence>
<comment type="subcellular location">
    <subcellularLocation>
        <location evidence="1">Membrane</location>
        <topology evidence="1">Multi-pass membrane protein</topology>
    </subcellularLocation>
</comment>
<feature type="transmembrane region" description="Helical" evidence="8">
    <location>
        <begin position="16"/>
        <end position="37"/>
    </location>
</feature>
<evidence type="ECO:0000256" key="5">
    <source>
        <dbReference type="ARBA" id="ARBA00022989"/>
    </source>
</evidence>
<feature type="transmembrane region" description="Helical" evidence="8">
    <location>
        <begin position="168"/>
        <end position="192"/>
    </location>
</feature>
<feature type="transmembrane region" description="Helical" evidence="8">
    <location>
        <begin position="294"/>
        <end position="310"/>
    </location>
</feature>
<feature type="transmembrane region" description="Helical" evidence="8">
    <location>
        <begin position="109"/>
        <end position="128"/>
    </location>
</feature>
<dbReference type="Proteomes" id="UP001209570">
    <property type="component" value="Unassembled WGS sequence"/>
</dbReference>